<accession>A0A165XEJ7</accession>
<evidence type="ECO:0000313" key="2">
    <source>
        <dbReference type="Proteomes" id="UP000076798"/>
    </source>
</evidence>
<keyword evidence="2" id="KW-1185">Reference proteome</keyword>
<dbReference type="Proteomes" id="UP000076798">
    <property type="component" value="Unassembled WGS sequence"/>
</dbReference>
<dbReference type="EMBL" id="KV428385">
    <property type="protein sequence ID" value="KZT32114.1"/>
    <property type="molecule type" value="Genomic_DNA"/>
</dbReference>
<gene>
    <name evidence="1" type="ORF">SISSUDRAFT_1055979</name>
</gene>
<dbReference type="AlphaFoldDB" id="A0A165XEJ7"/>
<name>A0A165XEJ7_9AGAM</name>
<protein>
    <submittedName>
        <fullName evidence="1">Uncharacterized protein</fullName>
    </submittedName>
</protein>
<sequence>MTVWEGTGDQIARRITLIVATLIRSPTLGMCQHCQEAQNLSTFKSSGLRGHASCAYSGVFCF</sequence>
<reference evidence="1 2" key="1">
    <citation type="journal article" date="2016" name="Mol. Biol. Evol.">
        <title>Comparative Genomics of Early-Diverging Mushroom-Forming Fungi Provides Insights into the Origins of Lignocellulose Decay Capabilities.</title>
        <authorList>
            <person name="Nagy L.G."/>
            <person name="Riley R."/>
            <person name="Tritt A."/>
            <person name="Adam C."/>
            <person name="Daum C."/>
            <person name="Floudas D."/>
            <person name="Sun H."/>
            <person name="Yadav J.S."/>
            <person name="Pangilinan J."/>
            <person name="Larsson K.H."/>
            <person name="Matsuura K."/>
            <person name="Barry K."/>
            <person name="Labutti K."/>
            <person name="Kuo R."/>
            <person name="Ohm R.A."/>
            <person name="Bhattacharya S.S."/>
            <person name="Shirouzu T."/>
            <person name="Yoshinaga Y."/>
            <person name="Martin F.M."/>
            <person name="Grigoriev I.V."/>
            <person name="Hibbett D.S."/>
        </authorList>
    </citation>
    <scope>NUCLEOTIDE SEQUENCE [LARGE SCALE GENOMIC DNA]</scope>
    <source>
        <strain evidence="1 2">HHB10207 ss-3</strain>
    </source>
</reference>
<proteinExistence type="predicted"/>
<organism evidence="1 2">
    <name type="scientific">Sistotremastrum suecicum HHB10207 ss-3</name>
    <dbReference type="NCBI Taxonomy" id="1314776"/>
    <lineage>
        <taxon>Eukaryota</taxon>
        <taxon>Fungi</taxon>
        <taxon>Dikarya</taxon>
        <taxon>Basidiomycota</taxon>
        <taxon>Agaricomycotina</taxon>
        <taxon>Agaricomycetes</taxon>
        <taxon>Sistotremastrales</taxon>
        <taxon>Sistotremastraceae</taxon>
        <taxon>Sistotremastrum</taxon>
    </lineage>
</organism>
<evidence type="ECO:0000313" key="1">
    <source>
        <dbReference type="EMBL" id="KZT32114.1"/>
    </source>
</evidence>